<proteinExistence type="predicted"/>
<sequence length="107" mass="12344">MVSEMTQRSEHQCENGFMHSARTYRDDNLISDIVMADNEPRVWILWNAIQKELSRLVEWISVNLIMLSKVKCNVLHLSISIAWGMDGWGLEKDLGILVDEKLDTSQP</sequence>
<comment type="caution">
    <text evidence="1">The sequence shown here is derived from an EMBL/GenBank/DDBJ whole genome shotgun (WGS) entry which is preliminary data.</text>
</comment>
<dbReference type="Proteomes" id="UP000269221">
    <property type="component" value="Unassembled WGS sequence"/>
</dbReference>
<dbReference type="OrthoDB" id="10392449at2759"/>
<dbReference type="EMBL" id="QRBI01000104">
    <property type="protein sequence ID" value="RMC15446.1"/>
    <property type="molecule type" value="Genomic_DNA"/>
</dbReference>
<evidence type="ECO:0000313" key="1">
    <source>
        <dbReference type="EMBL" id="RMC15446.1"/>
    </source>
</evidence>
<evidence type="ECO:0000313" key="2">
    <source>
        <dbReference type="Proteomes" id="UP000269221"/>
    </source>
</evidence>
<protein>
    <submittedName>
        <fullName evidence="1">Uncharacterized protein</fullName>
    </submittedName>
</protein>
<dbReference type="AlphaFoldDB" id="A0A3M0KQS6"/>
<organism evidence="1 2">
    <name type="scientific">Hirundo rustica rustica</name>
    <dbReference type="NCBI Taxonomy" id="333673"/>
    <lineage>
        <taxon>Eukaryota</taxon>
        <taxon>Metazoa</taxon>
        <taxon>Chordata</taxon>
        <taxon>Craniata</taxon>
        <taxon>Vertebrata</taxon>
        <taxon>Euteleostomi</taxon>
        <taxon>Archelosauria</taxon>
        <taxon>Archosauria</taxon>
        <taxon>Dinosauria</taxon>
        <taxon>Saurischia</taxon>
        <taxon>Theropoda</taxon>
        <taxon>Coelurosauria</taxon>
        <taxon>Aves</taxon>
        <taxon>Neognathae</taxon>
        <taxon>Neoaves</taxon>
        <taxon>Telluraves</taxon>
        <taxon>Australaves</taxon>
        <taxon>Passeriformes</taxon>
        <taxon>Sylvioidea</taxon>
        <taxon>Hirundinidae</taxon>
        <taxon>Hirundo</taxon>
    </lineage>
</organism>
<keyword evidence="2" id="KW-1185">Reference proteome</keyword>
<gene>
    <name evidence="1" type="ORF">DUI87_07637</name>
</gene>
<accession>A0A3M0KQS6</accession>
<name>A0A3M0KQS6_HIRRU</name>
<reference evidence="1 2" key="1">
    <citation type="submission" date="2018-07" db="EMBL/GenBank/DDBJ databases">
        <title>A high quality draft genome assembly of the barn swallow (H. rustica rustica).</title>
        <authorList>
            <person name="Formenti G."/>
            <person name="Chiara M."/>
            <person name="Poveda L."/>
            <person name="Francoijs K.-J."/>
            <person name="Bonisoli-Alquati A."/>
            <person name="Canova L."/>
            <person name="Gianfranceschi L."/>
            <person name="Horner D.S."/>
            <person name="Saino N."/>
        </authorList>
    </citation>
    <scope>NUCLEOTIDE SEQUENCE [LARGE SCALE GENOMIC DNA]</scope>
    <source>
        <strain evidence="1">Chelidonia</strain>
        <tissue evidence="1">Blood</tissue>
    </source>
</reference>